<evidence type="ECO:0000313" key="2">
    <source>
        <dbReference type="EMBL" id="KAG6944204.1"/>
    </source>
</evidence>
<accession>A0A8J5IXE4</accession>
<gene>
    <name evidence="2" type="ORF">JG688_00017209</name>
</gene>
<feature type="region of interest" description="Disordered" evidence="1">
    <location>
        <begin position="1"/>
        <end position="27"/>
    </location>
</feature>
<dbReference type="AlphaFoldDB" id="A0A8J5IXE4"/>
<comment type="caution">
    <text evidence="2">The sequence shown here is derived from an EMBL/GenBank/DDBJ whole genome shotgun (WGS) entry which is preliminary data.</text>
</comment>
<evidence type="ECO:0000313" key="3">
    <source>
        <dbReference type="Proteomes" id="UP000709295"/>
    </source>
</evidence>
<proteinExistence type="predicted"/>
<keyword evidence="3" id="KW-1185">Reference proteome</keyword>
<reference evidence="2" key="1">
    <citation type="submission" date="2021-01" db="EMBL/GenBank/DDBJ databases">
        <title>Phytophthora aleatoria, a newly-described species from Pinus radiata is distinct from Phytophthora cactorum isolates based on comparative genomics.</title>
        <authorList>
            <person name="Mcdougal R."/>
            <person name="Panda P."/>
            <person name="Williams N."/>
            <person name="Studholme D.J."/>
        </authorList>
    </citation>
    <scope>NUCLEOTIDE SEQUENCE</scope>
    <source>
        <strain evidence="2">NZFS 4037</strain>
    </source>
</reference>
<dbReference type="EMBL" id="JAENGY010002442">
    <property type="protein sequence ID" value="KAG6944204.1"/>
    <property type="molecule type" value="Genomic_DNA"/>
</dbReference>
<protein>
    <submittedName>
        <fullName evidence="2">Uncharacterized protein</fullName>
    </submittedName>
</protein>
<name>A0A8J5IXE4_9STRA</name>
<dbReference type="Proteomes" id="UP000709295">
    <property type="component" value="Unassembled WGS sequence"/>
</dbReference>
<sequence>MSDTKKTKGKRTLRAHTTGGECGSDGNTVQDEAAVKESRAKLNALLFIDEEGVFRVGVKWHDSTHNHLIDKNVFNTYAETRKSASLRLVALVGHYGKV</sequence>
<organism evidence="2 3">
    <name type="scientific">Phytophthora aleatoria</name>
    <dbReference type="NCBI Taxonomy" id="2496075"/>
    <lineage>
        <taxon>Eukaryota</taxon>
        <taxon>Sar</taxon>
        <taxon>Stramenopiles</taxon>
        <taxon>Oomycota</taxon>
        <taxon>Peronosporomycetes</taxon>
        <taxon>Peronosporales</taxon>
        <taxon>Peronosporaceae</taxon>
        <taxon>Phytophthora</taxon>
    </lineage>
</organism>
<evidence type="ECO:0000256" key="1">
    <source>
        <dbReference type="SAM" id="MobiDB-lite"/>
    </source>
</evidence>